<dbReference type="AlphaFoldDB" id="A0A6A6KNL8"/>
<accession>A0A6A6KNL8</accession>
<feature type="region of interest" description="Disordered" evidence="2">
    <location>
        <begin position="70"/>
        <end position="92"/>
    </location>
</feature>
<gene>
    <name evidence="3" type="ORF">GH714_024371</name>
</gene>
<proteinExistence type="predicted"/>
<sequence>MGALECWACLGEARVGEVQTSTGTPSARANEVYPLKVLEVLGERVKHLASEGKRDQSEITLSVGVAPLSVEHEGGRRKGRGKSREPSRAREDLGDLEKHLAKVELHLIYGEEKFKEVDTHLVELDGRMEELQGDMQGALNAAIDKLASEGESLSLSHMGECAALRDENRSLKEQLDKVEEENSYLKRELDQVMGKLKEVE</sequence>
<keyword evidence="1" id="KW-0175">Coiled coil</keyword>
<organism evidence="3 4">
    <name type="scientific">Hevea brasiliensis</name>
    <name type="common">Para rubber tree</name>
    <name type="synonym">Siphonia brasiliensis</name>
    <dbReference type="NCBI Taxonomy" id="3981"/>
    <lineage>
        <taxon>Eukaryota</taxon>
        <taxon>Viridiplantae</taxon>
        <taxon>Streptophyta</taxon>
        <taxon>Embryophyta</taxon>
        <taxon>Tracheophyta</taxon>
        <taxon>Spermatophyta</taxon>
        <taxon>Magnoliopsida</taxon>
        <taxon>eudicotyledons</taxon>
        <taxon>Gunneridae</taxon>
        <taxon>Pentapetalae</taxon>
        <taxon>rosids</taxon>
        <taxon>fabids</taxon>
        <taxon>Malpighiales</taxon>
        <taxon>Euphorbiaceae</taxon>
        <taxon>Crotonoideae</taxon>
        <taxon>Micrandreae</taxon>
        <taxon>Hevea</taxon>
    </lineage>
</organism>
<evidence type="ECO:0000313" key="3">
    <source>
        <dbReference type="EMBL" id="KAF2289039.1"/>
    </source>
</evidence>
<comment type="caution">
    <text evidence="3">The sequence shown here is derived from an EMBL/GenBank/DDBJ whole genome shotgun (WGS) entry which is preliminary data.</text>
</comment>
<evidence type="ECO:0000256" key="2">
    <source>
        <dbReference type="SAM" id="MobiDB-lite"/>
    </source>
</evidence>
<reference evidence="3 4" key="1">
    <citation type="journal article" date="2020" name="Mol. Plant">
        <title>The Chromosome-Based Rubber Tree Genome Provides New Insights into Spurge Genome Evolution and Rubber Biosynthesis.</title>
        <authorList>
            <person name="Liu J."/>
            <person name="Shi C."/>
            <person name="Shi C.C."/>
            <person name="Li W."/>
            <person name="Zhang Q.J."/>
            <person name="Zhang Y."/>
            <person name="Li K."/>
            <person name="Lu H.F."/>
            <person name="Shi C."/>
            <person name="Zhu S.T."/>
            <person name="Xiao Z.Y."/>
            <person name="Nan H."/>
            <person name="Yue Y."/>
            <person name="Zhu X.G."/>
            <person name="Wu Y."/>
            <person name="Hong X.N."/>
            <person name="Fan G.Y."/>
            <person name="Tong Y."/>
            <person name="Zhang D."/>
            <person name="Mao C.L."/>
            <person name="Liu Y.L."/>
            <person name="Hao S.J."/>
            <person name="Liu W.Q."/>
            <person name="Lv M.Q."/>
            <person name="Zhang H.B."/>
            <person name="Liu Y."/>
            <person name="Hu-Tang G.R."/>
            <person name="Wang J.P."/>
            <person name="Wang J.H."/>
            <person name="Sun Y.H."/>
            <person name="Ni S.B."/>
            <person name="Chen W.B."/>
            <person name="Zhang X.C."/>
            <person name="Jiao Y.N."/>
            <person name="Eichler E.E."/>
            <person name="Li G.H."/>
            <person name="Liu X."/>
            <person name="Gao L.Z."/>
        </authorList>
    </citation>
    <scope>NUCLEOTIDE SEQUENCE [LARGE SCALE GENOMIC DNA]</scope>
    <source>
        <strain evidence="4">cv. GT1</strain>
        <tissue evidence="3">Leaf</tissue>
    </source>
</reference>
<feature type="coiled-coil region" evidence="1">
    <location>
        <begin position="121"/>
        <end position="195"/>
    </location>
</feature>
<name>A0A6A6KNL8_HEVBR</name>
<dbReference type="Gene3D" id="1.10.287.1490">
    <property type="match status" value="1"/>
</dbReference>
<evidence type="ECO:0000313" key="4">
    <source>
        <dbReference type="Proteomes" id="UP000467840"/>
    </source>
</evidence>
<protein>
    <submittedName>
        <fullName evidence="3">Uncharacterized protein</fullName>
    </submittedName>
</protein>
<evidence type="ECO:0000256" key="1">
    <source>
        <dbReference type="SAM" id="Coils"/>
    </source>
</evidence>
<dbReference type="EMBL" id="JAAGAX010000016">
    <property type="protein sequence ID" value="KAF2289039.1"/>
    <property type="molecule type" value="Genomic_DNA"/>
</dbReference>
<dbReference type="Proteomes" id="UP000467840">
    <property type="component" value="Chromosome 8"/>
</dbReference>
<keyword evidence="4" id="KW-1185">Reference proteome</keyword>